<organism evidence="3 4">
    <name type="scientific">Brachyspira pilosicoli B2904</name>
    <dbReference type="NCBI Taxonomy" id="1133568"/>
    <lineage>
        <taxon>Bacteria</taxon>
        <taxon>Pseudomonadati</taxon>
        <taxon>Spirochaetota</taxon>
        <taxon>Spirochaetia</taxon>
        <taxon>Brachyspirales</taxon>
        <taxon>Brachyspiraceae</taxon>
        <taxon>Brachyspira</taxon>
    </lineage>
</organism>
<dbReference type="GO" id="GO:0010181">
    <property type="term" value="F:FMN binding"/>
    <property type="evidence" value="ECO:0007669"/>
    <property type="project" value="InterPro"/>
</dbReference>
<dbReference type="Gene3D" id="3.40.50.360">
    <property type="match status" value="1"/>
</dbReference>
<dbReference type="HOGENOM" id="CLU_068890_0_1_12"/>
<dbReference type="KEGG" id="bpj:B2904_orf1413"/>
<dbReference type="PROSITE" id="PS00201">
    <property type="entry name" value="FLAVODOXIN"/>
    <property type="match status" value="1"/>
</dbReference>
<proteinExistence type="predicted"/>
<dbReference type="PANTHER" id="PTHR39201:SF1">
    <property type="entry name" value="FLAVODOXIN-LIKE DOMAIN-CONTAINING PROTEIN"/>
    <property type="match status" value="1"/>
</dbReference>
<gene>
    <name evidence="3" type="ORF">B2904_orf1413</name>
</gene>
<name>J9UMD5_BRAPL</name>
<dbReference type="Pfam" id="PF12682">
    <property type="entry name" value="Flavodoxin_4"/>
    <property type="match status" value="1"/>
</dbReference>
<reference evidence="3 4" key="1">
    <citation type="journal article" date="2012" name="BMC Genomics">
        <title>Comparative genomics of Brachyspira pilosicoli strains: genome rearrangements, reductions and correlation of genetic compliment with phenotypic diversity.</title>
        <authorList>
            <person name="Mappley L.J."/>
            <person name="Black M.L."/>
            <person name="Abuoun M."/>
            <person name="Darby A.C."/>
            <person name="Woodward M.J."/>
            <person name="Parkhill J."/>
            <person name="Turner A.K."/>
            <person name="Bellgard M.I."/>
            <person name="La T."/>
            <person name="Phillips N.D."/>
            <person name="La Ragione R.M."/>
            <person name="Hampson D.J."/>
        </authorList>
    </citation>
    <scope>NUCLEOTIDE SEQUENCE [LARGE SCALE GENOMIC DNA]</scope>
    <source>
        <strain evidence="3">B2904</strain>
    </source>
</reference>
<dbReference type="EMBL" id="CP003490">
    <property type="protein sequence ID" value="AFR70750.1"/>
    <property type="molecule type" value="Genomic_DNA"/>
</dbReference>
<evidence type="ECO:0000256" key="1">
    <source>
        <dbReference type="ARBA" id="ARBA00001917"/>
    </source>
</evidence>
<dbReference type="PROSITE" id="PS50902">
    <property type="entry name" value="FLAVODOXIN_LIKE"/>
    <property type="match status" value="1"/>
</dbReference>
<sequence>MKKIFQSLYFMVIYMGVLYKMKRITSVFALLLLFIVSCNSNINDRKITKSALLNEHNASVVNTEFNGSKTIIVYYSWNGNTEIVANKIKKITGADIYKITTKIPYPNEYDDMVIQVKDDIDNDKLPELNGSVDLSKYDNIIIGYPIWIGDMALPMKSFLSKNDLKGKNIAPFILSGGSRVYRSVSYIKDTCPDSKVLNYISIKRKDVSDLDGKINNWIRKIKVDISK</sequence>
<accession>J9UMD5</accession>
<dbReference type="PATRIC" id="fig|1133568.3.peg.1417"/>
<dbReference type="InterPro" id="IPR008254">
    <property type="entry name" value="Flavodoxin/NO_synth"/>
</dbReference>
<dbReference type="SUPFAM" id="SSF52218">
    <property type="entry name" value="Flavoproteins"/>
    <property type="match status" value="1"/>
</dbReference>
<evidence type="ECO:0000313" key="3">
    <source>
        <dbReference type="EMBL" id="AFR70750.1"/>
    </source>
</evidence>
<dbReference type="InterPro" id="IPR001226">
    <property type="entry name" value="Flavodoxin_CS"/>
</dbReference>
<comment type="cofactor">
    <cofactor evidence="1">
        <name>FMN</name>
        <dbReference type="ChEBI" id="CHEBI:58210"/>
    </cofactor>
</comment>
<dbReference type="PANTHER" id="PTHR39201">
    <property type="entry name" value="EXPORTED PROTEIN-RELATED"/>
    <property type="match status" value="1"/>
</dbReference>
<dbReference type="AlphaFoldDB" id="J9UMD5"/>
<evidence type="ECO:0000259" key="2">
    <source>
        <dbReference type="PROSITE" id="PS50902"/>
    </source>
</evidence>
<evidence type="ECO:0000313" key="4">
    <source>
        <dbReference type="Proteomes" id="UP000007346"/>
    </source>
</evidence>
<dbReference type="GO" id="GO:0009055">
    <property type="term" value="F:electron transfer activity"/>
    <property type="evidence" value="ECO:0007669"/>
    <property type="project" value="InterPro"/>
</dbReference>
<feature type="domain" description="Flavodoxin-like" evidence="2">
    <location>
        <begin position="70"/>
        <end position="227"/>
    </location>
</feature>
<dbReference type="InterPro" id="IPR029039">
    <property type="entry name" value="Flavoprotein-like_sf"/>
</dbReference>
<protein>
    <submittedName>
        <fullName evidence="3">Flavodoxin</fullName>
    </submittedName>
</protein>
<dbReference type="Proteomes" id="UP000007346">
    <property type="component" value="Chromosome"/>
</dbReference>